<dbReference type="Pfam" id="PF02065">
    <property type="entry name" value="Melibiase"/>
    <property type="match status" value="1"/>
</dbReference>
<evidence type="ECO:0000256" key="3">
    <source>
        <dbReference type="ARBA" id="ARBA00022801"/>
    </source>
</evidence>
<dbReference type="InterPro" id="IPR050985">
    <property type="entry name" value="Alpha-glycosidase_related"/>
</dbReference>
<dbReference type="SUPFAM" id="SSF51445">
    <property type="entry name" value="(Trans)glycosidases"/>
    <property type="match status" value="1"/>
</dbReference>
<evidence type="ECO:0000313" key="7">
    <source>
        <dbReference type="EMBL" id="WNM27278.1"/>
    </source>
</evidence>
<evidence type="ECO:0000259" key="6">
    <source>
        <dbReference type="Pfam" id="PF16875"/>
    </source>
</evidence>
<dbReference type="FunFam" id="3.20.20.70:FF:000118">
    <property type="entry name" value="Alpha-galactosidase"/>
    <property type="match status" value="1"/>
</dbReference>
<dbReference type="InterPro" id="IPR017853">
    <property type="entry name" value="GH"/>
</dbReference>
<reference evidence="7" key="1">
    <citation type="submission" date="2023-09" db="EMBL/GenBank/DDBJ databases">
        <title>Demequina sp. a novel bacteria isolated from Capsicum annuum.</title>
        <authorList>
            <person name="Humaira Z."/>
            <person name="Lee J."/>
            <person name="Cho D."/>
        </authorList>
    </citation>
    <scope>NUCLEOTIDE SEQUENCE</scope>
    <source>
        <strain evidence="7">PMTSA13</strain>
    </source>
</reference>
<dbReference type="AlphaFoldDB" id="A0AA96FCJ7"/>
<feature type="domain" description="Glycosyl hydrolase family 36 C-terminal" evidence="5">
    <location>
        <begin position="619"/>
        <end position="696"/>
    </location>
</feature>
<dbReference type="Pfam" id="PF16875">
    <property type="entry name" value="Glyco_hydro_36N"/>
    <property type="match status" value="1"/>
</dbReference>
<dbReference type="InterPro" id="IPR031704">
    <property type="entry name" value="Glyco_hydro_36_N"/>
</dbReference>
<protein>
    <recommendedName>
        <fullName evidence="2">alpha-galactosidase</fullName>
        <ecNumber evidence="2">3.2.1.22</ecNumber>
    </recommendedName>
</protein>
<dbReference type="PRINTS" id="PR00743">
    <property type="entry name" value="GLHYDRLASE36"/>
</dbReference>
<sequence>MTETTRARVVEHDRCVVLAAPGVELVLDLADGYPIVRHWGEPLCGAGPDAVRLLATAAVPHSDLDDPVEPGMLRESARGFTGRPALRGHRAGAGFSPLFRLQGVRVDGTTATVSLGDPDAQLELEQRFTMTDQGVLLVDQALTNVGGSVYSVDELATWLPLPARATQTLDFAGRWLRERQPHRLPLAPGLRIREGREGRTGHDSTIVQCAMTSRTTTESGEAWGIAALWSGNTVHLVERDVVGRAALGAGELLEPGEVELAPRQTYTTPTIAVVYSAAGLDGMGECFHRWLRARPEHPRAPRPLTLNVWEAVYFDHDLDTLTRLAERAAAVGVERFVLDDGWFGSRRDDTSGLGDWTVSADAWPGGLGPLVERVKGLGMQFGLWFEGEMVNPDSDLYRAHPDWILHVPGRRPPLARHQLVLDLANPEAYAHVLERVHAIVSSEGVDYIKWDHNRVLTDAGHEGRPAVHAQTAAIYRLFDDLRSRNPGLEIESCASGGGRVDLGMALHADRFWTSDQNDPLERQQIQRWTSLAIPLEMLGSHVGPTVSHTSGRRHSIQMRAVTALFGHAGIEWNLLEATDEELAALRSWADLYKAQRGVLHSGRVVRVDHPDPSALVHGVVADDASSALFAYVQCTTSPGTRPAAFRLPGLTPDARYQVRPVWFGEPGVAQNRGPRWMDDGVVATGAALAAMGLNPPILRPEEAVLVVVTAMPAATDL</sequence>
<dbReference type="InterPro" id="IPR002252">
    <property type="entry name" value="Glyco_hydro_36"/>
</dbReference>
<dbReference type="Gene3D" id="2.70.98.60">
    <property type="entry name" value="alpha-galactosidase from lactobacil brevis"/>
    <property type="match status" value="1"/>
</dbReference>
<dbReference type="Proteomes" id="UP001303408">
    <property type="component" value="Chromosome"/>
</dbReference>
<organism evidence="7">
    <name type="scientific">Demequina capsici</name>
    <dbReference type="NCBI Taxonomy" id="3075620"/>
    <lineage>
        <taxon>Bacteria</taxon>
        <taxon>Bacillati</taxon>
        <taxon>Actinomycetota</taxon>
        <taxon>Actinomycetes</taxon>
        <taxon>Micrococcales</taxon>
        <taxon>Demequinaceae</taxon>
        <taxon>Demequina</taxon>
    </lineage>
</organism>
<proteinExistence type="predicted"/>
<dbReference type="Gene3D" id="2.60.40.1180">
    <property type="entry name" value="Golgi alpha-mannosidase II"/>
    <property type="match status" value="1"/>
</dbReference>
<dbReference type="GO" id="GO:0016052">
    <property type="term" value="P:carbohydrate catabolic process"/>
    <property type="evidence" value="ECO:0007669"/>
    <property type="project" value="InterPro"/>
</dbReference>
<keyword evidence="4 7" id="KW-0326">Glycosidase</keyword>
<dbReference type="InterPro" id="IPR013780">
    <property type="entry name" value="Glyco_hydro_b"/>
</dbReference>
<evidence type="ECO:0000256" key="2">
    <source>
        <dbReference type="ARBA" id="ARBA00012755"/>
    </source>
</evidence>
<dbReference type="RefSeq" id="WP_313543231.1">
    <property type="nucleotide sequence ID" value="NZ_CP134880.1"/>
</dbReference>
<evidence type="ECO:0000259" key="5">
    <source>
        <dbReference type="Pfam" id="PF16874"/>
    </source>
</evidence>
<dbReference type="EMBL" id="CP134880">
    <property type="protein sequence ID" value="WNM27278.1"/>
    <property type="molecule type" value="Genomic_DNA"/>
</dbReference>
<feature type="domain" description="Glycosyl hydrolase family 36 N-terminal" evidence="6">
    <location>
        <begin position="32"/>
        <end position="261"/>
    </location>
</feature>
<dbReference type="CDD" id="cd14791">
    <property type="entry name" value="GH36"/>
    <property type="match status" value="1"/>
</dbReference>
<dbReference type="PROSITE" id="PS00512">
    <property type="entry name" value="ALPHA_GALACTOSIDASE"/>
    <property type="match status" value="1"/>
</dbReference>
<comment type="catalytic activity">
    <reaction evidence="1">
        <text>Hydrolysis of terminal, non-reducing alpha-D-galactose residues in alpha-D-galactosides, including galactose oligosaccharides, galactomannans and galactolipids.</text>
        <dbReference type="EC" id="3.2.1.22"/>
    </reaction>
</comment>
<dbReference type="InterPro" id="IPR000111">
    <property type="entry name" value="Glyco_hydro_27/36_CS"/>
</dbReference>
<accession>A0AA96FCJ7</accession>
<evidence type="ECO:0000256" key="1">
    <source>
        <dbReference type="ARBA" id="ARBA00001255"/>
    </source>
</evidence>
<dbReference type="KEGG" id="dcp:RN607_13895"/>
<dbReference type="InterPro" id="IPR038417">
    <property type="entry name" value="Alpga-gal_N_sf"/>
</dbReference>
<dbReference type="InterPro" id="IPR013785">
    <property type="entry name" value="Aldolase_TIM"/>
</dbReference>
<dbReference type="Gene3D" id="3.20.20.70">
    <property type="entry name" value="Aldolase class I"/>
    <property type="match status" value="1"/>
</dbReference>
<dbReference type="PANTHER" id="PTHR43053">
    <property type="entry name" value="GLYCOSIDASE FAMILY 31"/>
    <property type="match status" value="1"/>
</dbReference>
<gene>
    <name evidence="7" type="ORF">RN607_13895</name>
</gene>
<dbReference type="PANTHER" id="PTHR43053:SF3">
    <property type="entry name" value="ALPHA-GALACTOSIDASE C-RELATED"/>
    <property type="match status" value="1"/>
</dbReference>
<name>A0AA96FCJ7_9MICO</name>
<dbReference type="Pfam" id="PF16874">
    <property type="entry name" value="Glyco_hydro_36C"/>
    <property type="match status" value="1"/>
</dbReference>
<dbReference type="GO" id="GO:0004557">
    <property type="term" value="F:alpha-galactosidase activity"/>
    <property type="evidence" value="ECO:0007669"/>
    <property type="project" value="UniProtKB-EC"/>
</dbReference>
<keyword evidence="3 7" id="KW-0378">Hydrolase</keyword>
<evidence type="ECO:0000256" key="4">
    <source>
        <dbReference type="ARBA" id="ARBA00023295"/>
    </source>
</evidence>
<dbReference type="InterPro" id="IPR031705">
    <property type="entry name" value="Glyco_hydro_36_C"/>
</dbReference>
<dbReference type="EC" id="3.2.1.22" evidence="2"/>